<dbReference type="OMA" id="IYNQCIH"/>
<dbReference type="InterPro" id="IPR006876">
    <property type="entry name" value="LMBR1-like_membr_prot"/>
</dbReference>
<feature type="transmembrane region" description="Helical" evidence="6">
    <location>
        <begin position="116"/>
        <end position="137"/>
    </location>
</feature>
<name>A0DAS1_PARTE</name>
<dbReference type="PANTHER" id="PTHR21355:SF0">
    <property type="entry name" value="G-PROTEIN COUPLED RECEPTOR-ASSOCIATED PROTEIN LMBRD2"/>
    <property type="match status" value="1"/>
</dbReference>
<keyword evidence="4 6" id="KW-1133">Transmembrane helix</keyword>
<dbReference type="InParanoid" id="A0DAS1"/>
<evidence type="ECO:0000256" key="5">
    <source>
        <dbReference type="ARBA" id="ARBA00023136"/>
    </source>
</evidence>
<feature type="transmembrane region" description="Helical" evidence="6">
    <location>
        <begin position="149"/>
        <end position="169"/>
    </location>
</feature>
<dbReference type="Pfam" id="PF04791">
    <property type="entry name" value="LMBR1"/>
    <property type="match status" value="1"/>
</dbReference>
<keyword evidence="5 6" id="KW-0472">Membrane</keyword>
<protein>
    <submittedName>
        <fullName evidence="7">Uncharacterized protein</fullName>
    </submittedName>
</protein>
<evidence type="ECO:0000256" key="4">
    <source>
        <dbReference type="ARBA" id="ARBA00022989"/>
    </source>
</evidence>
<evidence type="ECO:0000256" key="2">
    <source>
        <dbReference type="ARBA" id="ARBA00010487"/>
    </source>
</evidence>
<keyword evidence="3 6" id="KW-0812">Transmembrane</keyword>
<reference evidence="7 8" key="1">
    <citation type="journal article" date="2006" name="Nature">
        <title>Global trends of whole-genome duplications revealed by the ciliate Paramecium tetraurelia.</title>
        <authorList>
            <consortium name="Genoscope"/>
            <person name="Aury J.-M."/>
            <person name="Jaillon O."/>
            <person name="Duret L."/>
            <person name="Noel B."/>
            <person name="Jubin C."/>
            <person name="Porcel B.M."/>
            <person name="Segurens B."/>
            <person name="Daubin V."/>
            <person name="Anthouard V."/>
            <person name="Aiach N."/>
            <person name="Arnaiz O."/>
            <person name="Billaut A."/>
            <person name="Beisson J."/>
            <person name="Blanc I."/>
            <person name="Bouhouche K."/>
            <person name="Camara F."/>
            <person name="Duharcourt S."/>
            <person name="Guigo R."/>
            <person name="Gogendeau D."/>
            <person name="Katinka M."/>
            <person name="Keller A.-M."/>
            <person name="Kissmehl R."/>
            <person name="Klotz C."/>
            <person name="Koll F."/>
            <person name="Le Moue A."/>
            <person name="Lepere C."/>
            <person name="Malinsky S."/>
            <person name="Nowacki M."/>
            <person name="Nowak J.K."/>
            <person name="Plattner H."/>
            <person name="Poulain J."/>
            <person name="Ruiz F."/>
            <person name="Serrano V."/>
            <person name="Zagulski M."/>
            <person name="Dessen P."/>
            <person name="Betermier M."/>
            <person name="Weissenbach J."/>
            <person name="Scarpelli C."/>
            <person name="Schachter V."/>
            <person name="Sperling L."/>
            <person name="Meyer E."/>
            <person name="Cohen J."/>
            <person name="Wincker P."/>
        </authorList>
    </citation>
    <scope>NUCLEOTIDE SEQUENCE [LARGE SCALE GENOMIC DNA]</scope>
    <source>
        <strain evidence="7 8">Stock d4-2</strain>
    </source>
</reference>
<accession>A0DAS1</accession>
<dbReference type="GO" id="GO:0016020">
    <property type="term" value="C:membrane"/>
    <property type="evidence" value="ECO:0000318"/>
    <property type="project" value="GO_Central"/>
</dbReference>
<feature type="transmembrane region" description="Helical" evidence="6">
    <location>
        <begin position="230"/>
        <end position="251"/>
    </location>
</feature>
<evidence type="ECO:0000313" key="8">
    <source>
        <dbReference type="Proteomes" id="UP000000600"/>
    </source>
</evidence>
<feature type="transmembrane region" description="Helical" evidence="6">
    <location>
        <begin position="533"/>
        <end position="555"/>
    </location>
</feature>
<feature type="transmembrane region" description="Helical" evidence="6">
    <location>
        <begin position="448"/>
        <end position="469"/>
    </location>
</feature>
<organism evidence="7 8">
    <name type="scientific">Paramecium tetraurelia</name>
    <dbReference type="NCBI Taxonomy" id="5888"/>
    <lineage>
        <taxon>Eukaryota</taxon>
        <taxon>Sar</taxon>
        <taxon>Alveolata</taxon>
        <taxon>Ciliophora</taxon>
        <taxon>Intramacronucleata</taxon>
        <taxon>Oligohymenophorea</taxon>
        <taxon>Peniculida</taxon>
        <taxon>Parameciidae</taxon>
        <taxon>Paramecium</taxon>
    </lineage>
</organism>
<dbReference type="PANTHER" id="PTHR21355">
    <property type="entry name" value="G-PROTEIN COUPLED RECEPTOR-ASSOCIATED PROTEIN LMBRD2"/>
    <property type="match status" value="1"/>
</dbReference>
<feature type="transmembrane region" description="Helical" evidence="6">
    <location>
        <begin position="489"/>
        <end position="512"/>
    </location>
</feature>
<dbReference type="OrthoDB" id="6284759at2759"/>
<dbReference type="KEGG" id="ptm:GSPATT00015045001"/>
<dbReference type="GeneID" id="5033320"/>
<evidence type="ECO:0000313" key="7">
    <source>
        <dbReference type="EMBL" id="CAK80138.1"/>
    </source>
</evidence>
<dbReference type="eggNOG" id="KOG2296">
    <property type="taxonomic scope" value="Eukaryota"/>
</dbReference>
<evidence type="ECO:0000256" key="1">
    <source>
        <dbReference type="ARBA" id="ARBA00004141"/>
    </source>
</evidence>
<gene>
    <name evidence="7" type="ORF">GSPATT00015045001</name>
</gene>
<evidence type="ECO:0000256" key="3">
    <source>
        <dbReference type="ARBA" id="ARBA00022692"/>
    </source>
</evidence>
<feature type="transmembrane region" description="Helical" evidence="6">
    <location>
        <begin position="575"/>
        <end position="596"/>
    </location>
</feature>
<dbReference type="AlphaFoldDB" id="A0DAS1"/>
<sequence length="663" mass="78092">MEDSELQQTIAGQRKNSHIDEIQHTRTTIEQKCSLFDFVFKYSWNSFIDQDACIRRGFKESLQCSYWGGYVFFLGSMLCITSQRLVELKTQTKGIELWRMFQNDIYSIKIQYYFQYLQLMFILTVLEGMILLFYVGYLVREYSQQQVPFYVKLLTYISWILSFGIVFIIPHDIYYTMNDYGDGYDYTVLLWKWIYWGNFILCWLILPICQEYEDAGEFNCKDKLIRSIKNNLIIYAYFLLFGLIFIAYLAIFNKLDFDSILKVLVALAYAFGILLVVILLGHGLVAIPREYWRKAQYQKCLKALYLEAAQINHAIQELYTQLFNMTIELIQNKQSNPNQQCLDYILNEIPYEIIEDASHKILDISEVKQLSSFCEINKKAKKKAAEYKRAQTKWEHICSECFLLEDMIDNEFSVHYKIRSTLRYPKSGQFGHYIDILQWLWYTKIKKAYLLSLCVIFSILSSIVILSEISCFTEFDFNILSRIININGFMHTQISILIPLMYISFCAFYGLFHINFAGMYGFYNHQQTDAPSLMFGSINFSRVSFPLTFNFLQMIHIQGTPFEDVVGNMDTSSVLGMSFSYSLPILLIMVSIFNFFEVYDKILQVVGLPQFKFSQTQFNSEEGERLICKARVKRERDVLNKVGIKFLDQCEMRELDSRMIQFV</sequence>
<keyword evidence="8" id="KW-1185">Reference proteome</keyword>
<dbReference type="RefSeq" id="XP_001447535.1">
    <property type="nucleotide sequence ID" value="XM_001447498.1"/>
</dbReference>
<dbReference type="HOGENOM" id="CLU_014778_1_0_1"/>
<dbReference type="InterPro" id="IPR051584">
    <property type="entry name" value="GPCR-associated_LMBR1"/>
</dbReference>
<feature type="transmembrane region" description="Helical" evidence="6">
    <location>
        <begin position="263"/>
        <end position="287"/>
    </location>
</feature>
<proteinExistence type="inferred from homology"/>
<dbReference type="Proteomes" id="UP000000600">
    <property type="component" value="Unassembled WGS sequence"/>
</dbReference>
<comment type="similarity">
    <text evidence="2">Belongs to the LIMR family.</text>
</comment>
<evidence type="ECO:0000256" key="6">
    <source>
        <dbReference type="SAM" id="Phobius"/>
    </source>
</evidence>
<feature type="transmembrane region" description="Helical" evidence="6">
    <location>
        <begin position="64"/>
        <end position="86"/>
    </location>
</feature>
<dbReference type="EMBL" id="CT868352">
    <property type="protein sequence ID" value="CAK80138.1"/>
    <property type="molecule type" value="Genomic_DNA"/>
</dbReference>
<comment type="subcellular location">
    <subcellularLocation>
        <location evidence="1">Membrane</location>
        <topology evidence="1">Multi-pass membrane protein</topology>
    </subcellularLocation>
</comment>
<feature type="transmembrane region" description="Helical" evidence="6">
    <location>
        <begin position="189"/>
        <end position="209"/>
    </location>
</feature>